<dbReference type="InterPro" id="IPR035965">
    <property type="entry name" value="PAS-like_dom_sf"/>
</dbReference>
<dbReference type="Gene3D" id="3.30.70.270">
    <property type="match status" value="1"/>
</dbReference>
<proteinExistence type="predicted"/>
<dbReference type="Gene3D" id="3.30.450.40">
    <property type="match status" value="1"/>
</dbReference>
<gene>
    <name evidence="3" type="ORF">GTP90_16580</name>
</gene>
<sequence>MHKSSADTIARITDLLMDAVCMVDADGHFVFVSAACERIFGYTPQEMVGMRMIDLVAPADRERTLAAARAIMDGQPNSRFENRYVRKDGQLVYIMWSARWSEADQLRVAVAHDVTASKQAERMQYTLYAISEAAHASDDLPALFQRIHQIIGAMLPASGFAVALRDEHGSGLRFAYHAHAGGGSAPHTLARWLGEEVLRGGAPVLLTPAAMALVPPAVRAAAGAEPDCWIGVPLTTTQGDIGVLLLQGGDAPGQAGYTDQEQELLTFVSSQVATAIHRQQLNARLRFMAQHDELTQLPNRRLFLDRLQMALARAQRHQGQLALLFIDLNKFKQVNDEHGHDCGDELLREVARRLRHCVRESDTVARLGGDEFVIIVEEVLVAGDALRIVEKIHQTLAVPMRLADGVSLGATASIGVAHYPEHGDDIQQLMRYADQTMYASKLPKAHSGTSPTLPVG</sequence>
<dbReference type="Pfam" id="PF13185">
    <property type="entry name" value="GAF_2"/>
    <property type="match status" value="1"/>
</dbReference>
<dbReference type="InterPro" id="IPR003018">
    <property type="entry name" value="GAF"/>
</dbReference>
<evidence type="ECO:0000259" key="1">
    <source>
        <dbReference type="PROSITE" id="PS50112"/>
    </source>
</evidence>
<dbReference type="CDD" id="cd00130">
    <property type="entry name" value="PAS"/>
    <property type="match status" value="1"/>
</dbReference>
<dbReference type="SUPFAM" id="SSF55781">
    <property type="entry name" value="GAF domain-like"/>
    <property type="match status" value="1"/>
</dbReference>
<dbReference type="InterPro" id="IPR043128">
    <property type="entry name" value="Rev_trsase/Diguanyl_cyclase"/>
</dbReference>
<dbReference type="FunFam" id="3.30.70.270:FF:000001">
    <property type="entry name" value="Diguanylate cyclase domain protein"/>
    <property type="match status" value="1"/>
</dbReference>
<accession>A0A845GPM7</accession>
<reference evidence="3" key="1">
    <citation type="submission" date="2019-12" db="EMBL/GenBank/DDBJ databases">
        <title>Novel species isolated from a subtropical stream in China.</title>
        <authorList>
            <person name="Lu H."/>
        </authorList>
    </citation>
    <scope>NUCLEOTIDE SEQUENCE [LARGE SCALE GENOMIC DNA]</scope>
    <source>
        <strain evidence="3">FT81W</strain>
    </source>
</reference>
<dbReference type="InterPro" id="IPR013655">
    <property type="entry name" value="PAS_fold_3"/>
</dbReference>
<evidence type="ECO:0000259" key="2">
    <source>
        <dbReference type="PROSITE" id="PS50887"/>
    </source>
</evidence>
<dbReference type="EMBL" id="WWCX01000027">
    <property type="protein sequence ID" value="MYM95485.1"/>
    <property type="molecule type" value="Genomic_DNA"/>
</dbReference>
<dbReference type="InterPro" id="IPR000014">
    <property type="entry name" value="PAS"/>
</dbReference>
<protein>
    <submittedName>
        <fullName evidence="3">Diguanylate cyclase</fullName>
    </submittedName>
</protein>
<dbReference type="Gene3D" id="3.30.450.20">
    <property type="entry name" value="PAS domain"/>
    <property type="match status" value="1"/>
</dbReference>
<organism evidence="3 4">
    <name type="scientific">Duganella vulcania</name>
    <dbReference type="NCBI Taxonomy" id="2692166"/>
    <lineage>
        <taxon>Bacteria</taxon>
        <taxon>Pseudomonadati</taxon>
        <taxon>Pseudomonadota</taxon>
        <taxon>Betaproteobacteria</taxon>
        <taxon>Burkholderiales</taxon>
        <taxon>Oxalobacteraceae</taxon>
        <taxon>Telluria group</taxon>
        <taxon>Duganella</taxon>
    </lineage>
</organism>
<dbReference type="SMART" id="SM00091">
    <property type="entry name" value="PAS"/>
    <property type="match status" value="1"/>
</dbReference>
<evidence type="ECO:0000313" key="4">
    <source>
        <dbReference type="Proteomes" id="UP000447355"/>
    </source>
</evidence>
<dbReference type="AlphaFoldDB" id="A0A845GPM7"/>
<evidence type="ECO:0000313" key="3">
    <source>
        <dbReference type="EMBL" id="MYM95485.1"/>
    </source>
</evidence>
<feature type="domain" description="PAS" evidence="1">
    <location>
        <begin position="5"/>
        <end position="75"/>
    </location>
</feature>
<dbReference type="Pfam" id="PF00990">
    <property type="entry name" value="GGDEF"/>
    <property type="match status" value="1"/>
</dbReference>
<dbReference type="InterPro" id="IPR000160">
    <property type="entry name" value="GGDEF_dom"/>
</dbReference>
<dbReference type="SUPFAM" id="SSF55785">
    <property type="entry name" value="PYP-like sensor domain (PAS domain)"/>
    <property type="match status" value="1"/>
</dbReference>
<dbReference type="PROSITE" id="PS50887">
    <property type="entry name" value="GGDEF"/>
    <property type="match status" value="1"/>
</dbReference>
<comment type="caution">
    <text evidence="3">The sequence shown here is derived from an EMBL/GenBank/DDBJ whole genome shotgun (WGS) entry which is preliminary data.</text>
</comment>
<dbReference type="SMART" id="SM00065">
    <property type="entry name" value="GAF"/>
    <property type="match status" value="1"/>
</dbReference>
<dbReference type="GO" id="GO:0003824">
    <property type="term" value="F:catalytic activity"/>
    <property type="evidence" value="ECO:0007669"/>
    <property type="project" value="UniProtKB-ARBA"/>
</dbReference>
<dbReference type="PANTHER" id="PTHR46663">
    <property type="entry name" value="DIGUANYLATE CYCLASE DGCT-RELATED"/>
    <property type="match status" value="1"/>
</dbReference>
<dbReference type="SMART" id="SM00267">
    <property type="entry name" value="GGDEF"/>
    <property type="match status" value="1"/>
</dbReference>
<dbReference type="InterPro" id="IPR029787">
    <property type="entry name" value="Nucleotide_cyclase"/>
</dbReference>
<dbReference type="SUPFAM" id="SSF55073">
    <property type="entry name" value="Nucleotide cyclase"/>
    <property type="match status" value="1"/>
</dbReference>
<dbReference type="Proteomes" id="UP000447355">
    <property type="component" value="Unassembled WGS sequence"/>
</dbReference>
<dbReference type="PROSITE" id="PS50112">
    <property type="entry name" value="PAS"/>
    <property type="match status" value="1"/>
</dbReference>
<dbReference type="CDD" id="cd01949">
    <property type="entry name" value="GGDEF"/>
    <property type="match status" value="1"/>
</dbReference>
<dbReference type="InterPro" id="IPR052163">
    <property type="entry name" value="DGC-Regulatory_Protein"/>
</dbReference>
<dbReference type="NCBIfam" id="TIGR00254">
    <property type="entry name" value="GGDEF"/>
    <property type="match status" value="1"/>
</dbReference>
<dbReference type="InterPro" id="IPR029016">
    <property type="entry name" value="GAF-like_dom_sf"/>
</dbReference>
<feature type="domain" description="GGDEF" evidence="2">
    <location>
        <begin position="319"/>
        <end position="456"/>
    </location>
</feature>
<dbReference type="RefSeq" id="WP_161084603.1">
    <property type="nucleotide sequence ID" value="NZ_WWCX01000027.1"/>
</dbReference>
<name>A0A845GPM7_9BURK</name>
<dbReference type="NCBIfam" id="TIGR00229">
    <property type="entry name" value="sensory_box"/>
    <property type="match status" value="1"/>
</dbReference>
<dbReference type="PANTHER" id="PTHR46663:SF3">
    <property type="entry name" value="SLL0267 PROTEIN"/>
    <property type="match status" value="1"/>
</dbReference>
<dbReference type="Pfam" id="PF08447">
    <property type="entry name" value="PAS_3"/>
    <property type="match status" value="1"/>
</dbReference>